<proteinExistence type="predicted"/>
<dbReference type="Proteomes" id="UP000838412">
    <property type="component" value="Chromosome 17"/>
</dbReference>
<accession>A0A8J9Z6P1</accession>
<feature type="region of interest" description="Disordered" evidence="1">
    <location>
        <begin position="13"/>
        <end position="57"/>
    </location>
</feature>
<evidence type="ECO:0000313" key="3">
    <source>
        <dbReference type="Proteomes" id="UP000838412"/>
    </source>
</evidence>
<sequence>MFQLVLLKYLRSPGDENFGQQTGAWRMTSSPEATAGTASPSKLGTAGQLGKPSAVRPRVVHRTQALLSLERLARSFHRTRLAGL</sequence>
<organism evidence="2 3">
    <name type="scientific">Branchiostoma lanceolatum</name>
    <name type="common">Common lancelet</name>
    <name type="synonym">Amphioxus lanceolatum</name>
    <dbReference type="NCBI Taxonomy" id="7740"/>
    <lineage>
        <taxon>Eukaryota</taxon>
        <taxon>Metazoa</taxon>
        <taxon>Chordata</taxon>
        <taxon>Cephalochordata</taxon>
        <taxon>Leptocardii</taxon>
        <taxon>Amphioxiformes</taxon>
        <taxon>Branchiostomatidae</taxon>
        <taxon>Branchiostoma</taxon>
    </lineage>
</organism>
<protein>
    <submittedName>
        <fullName evidence="2">Hypp8410 protein</fullName>
    </submittedName>
</protein>
<gene>
    <name evidence="2" type="primary">Hypp8410</name>
    <name evidence="2" type="ORF">BLAG_LOCUS10091</name>
</gene>
<name>A0A8J9Z6P1_BRALA</name>
<dbReference type="EMBL" id="OV696702">
    <property type="protein sequence ID" value="CAH1248788.1"/>
    <property type="molecule type" value="Genomic_DNA"/>
</dbReference>
<dbReference type="AlphaFoldDB" id="A0A8J9Z6P1"/>
<evidence type="ECO:0000313" key="2">
    <source>
        <dbReference type="EMBL" id="CAH1248788.1"/>
    </source>
</evidence>
<reference evidence="2" key="1">
    <citation type="submission" date="2022-01" db="EMBL/GenBank/DDBJ databases">
        <authorList>
            <person name="Braso-Vives M."/>
        </authorList>
    </citation>
    <scope>NUCLEOTIDE SEQUENCE</scope>
</reference>
<feature type="compositionally biased region" description="Polar residues" evidence="1">
    <location>
        <begin position="18"/>
        <end position="42"/>
    </location>
</feature>
<keyword evidence="3" id="KW-1185">Reference proteome</keyword>
<evidence type="ECO:0000256" key="1">
    <source>
        <dbReference type="SAM" id="MobiDB-lite"/>
    </source>
</evidence>